<evidence type="ECO:0000313" key="9">
    <source>
        <dbReference type="Proteomes" id="UP000033947"/>
    </source>
</evidence>
<dbReference type="FunFam" id="3.30.420.100:FF:000001">
    <property type="entry name" value="50S ribosomal protein L18"/>
    <property type="match status" value="1"/>
</dbReference>
<dbReference type="Pfam" id="PF00861">
    <property type="entry name" value="Ribosomal_L18p"/>
    <property type="match status" value="1"/>
</dbReference>
<evidence type="ECO:0000313" key="8">
    <source>
        <dbReference type="EMBL" id="KKS03449.1"/>
    </source>
</evidence>
<dbReference type="PANTHER" id="PTHR12899">
    <property type="entry name" value="39S RIBOSOMAL PROTEIN L18, MITOCHONDRIAL"/>
    <property type="match status" value="1"/>
</dbReference>
<organism evidence="8 9">
    <name type="scientific">candidate division WWE3 bacterium GW2011_GWC2_41_23</name>
    <dbReference type="NCBI Taxonomy" id="1619123"/>
    <lineage>
        <taxon>Bacteria</taxon>
        <taxon>Katanobacteria</taxon>
    </lineage>
</organism>
<dbReference type="GO" id="GO:0008097">
    <property type="term" value="F:5S rRNA binding"/>
    <property type="evidence" value="ECO:0007669"/>
    <property type="project" value="TreeGrafter"/>
</dbReference>
<dbReference type="AlphaFoldDB" id="A0A0G0VRD3"/>
<comment type="similarity">
    <text evidence="1 7">Belongs to the universal ribosomal protein uL18 family.</text>
</comment>
<keyword evidence="3 7" id="KW-0694">RNA-binding</keyword>
<evidence type="ECO:0000256" key="6">
    <source>
        <dbReference type="ARBA" id="ARBA00035197"/>
    </source>
</evidence>
<dbReference type="Gene3D" id="3.30.420.100">
    <property type="match status" value="1"/>
</dbReference>
<keyword evidence="5 7" id="KW-0687">Ribonucleoprotein</keyword>
<dbReference type="HAMAP" id="MF_01337_B">
    <property type="entry name" value="Ribosomal_uL18_B"/>
    <property type="match status" value="1"/>
</dbReference>
<accession>A0A0G0VRD3</accession>
<evidence type="ECO:0000256" key="2">
    <source>
        <dbReference type="ARBA" id="ARBA00022730"/>
    </source>
</evidence>
<protein>
    <recommendedName>
        <fullName evidence="6 7">Large ribosomal subunit protein uL18</fullName>
    </recommendedName>
</protein>
<reference evidence="8 9" key="1">
    <citation type="journal article" date="2015" name="Nature">
        <title>rRNA introns, odd ribosomes, and small enigmatic genomes across a large radiation of phyla.</title>
        <authorList>
            <person name="Brown C.T."/>
            <person name="Hug L.A."/>
            <person name="Thomas B.C."/>
            <person name="Sharon I."/>
            <person name="Castelle C.J."/>
            <person name="Singh A."/>
            <person name="Wilkins M.J."/>
            <person name="Williams K.H."/>
            <person name="Banfield J.F."/>
        </authorList>
    </citation>
    <scope>NUCLEOTIDE SEQUENCE [LARGE SCALE GENOMIC DNA]</scope>
</reference>
<dbReference type="InterPro" id="IPR057268">
    <property type="entry name" value="Ribosomal_L18"/>
</dbReference>
<evidence type="ECO:0000256" key="3">
    <source>
        <dbReference type="ARBA" id="ARBA00022884"/>
    </source>
</evidence>
<dbReference type="PANTHER" id="PTHR12899:SF3">
    <property type="entry name" value="LARGE RIBOSOMAL SUBUNIT PROTEIN UL18M"/>
    <property type="match status" value="1"/>
</dbReference>
<comment type="function">
    <text evidence="7">This is one of the proteins that bind and probably mediate the attachment of the 5S RNA into the large ribosomal subunit, where it forms part of the central protuberance.</text>
</comment>
<dbReference type="NCBIfam" id="TIGR00060">
    <property type="entry name" value="L18_bact"/>
    <property type="match status" value="1"/>
</dbReference>
<dbReference type="CDD" id="cd00432">
    <property type="entry name" value="Ribosomal_L18_L5e"/>
    <property type="match status" value="1"/>
</dbReference>
<sequence>MYKVNLRKTNIERRKLRVRKKISGTGKTPRISVFRTSKHIYAQLIDDVKGHTIAAVSVEVEKTVKGKTKTEIAFEAGKALAAKAIEHKIKEAVFDRNGFRFHGRVKALADGAREGGLKL</sequence>
<evidence type="ECO:0000256" key="1">
    <source>
        <dbReference type="ARBA" id="ARBA00007116"/>
    </source>
</evidence>
<keyword evidence="2 7" id="KW-0699">rRNA-binding</keyword>
<comment type="caution">
    <text evidence="8">The sequence shown here is derived from an EMBL/GenBank/DDBJ whole genome shotgun (WGS) entry which is preliminary data.</text>
</comment>
<gene>
    <name evidence="7" type="primary">rplR</name>
    <name evidence="8" type="ORF">UU55_C0002G0054</name>
</gene>
<evidence type="ECO:0000256" key="7">
    <source>
        <dbReference type="HAMAP-Rule" id="MF_01337"/>
    </source>
</evidence>
<dbReference type="InterPro" id="IPR004389">
    <property type="entry name" value="Ribosomal_uL18_bac-type"/>
</dbReference>
<comment type="subunit">
    <text evidence="7">Part of the 50S ribosomal subunit; part of the 5S rRNA/L5/L18/L25 subcomplex. Contacts the 5S and 23S rRNAs.</text>
</comment>
<proteinExistence type="inferred from homology"/>
<dbReference type="EMBL" id="LCBB01000002">
    <property type="protein sequence ID" value="KKS03449.1"/>
    <property type="molecule type" value="Genomic_DNA"/>
</dbReference>
<evidence type="ECO:0000256" key="5">
    <source>
        <dbReference type="ARBA" id="ARBA00023274"/>
    </source>
</evidence>
<dbReference type="GO" id="GO:0022625">
    <property type="term" value="C:cytosolic large ribosomal subunit"/>
    <property type="evidence" value="ECO:0007669"/>
    <property type="project" value="TreeGrafter"/>
</dbReference>
<dbReference type="GO" id="GO:0003735">
    <property type="term" value="F:structural constituent of ribosome"/>
    <property type="evidence" value="ECO:0007669"/>
    <property type="project" value="InterPro"/>
</dbReference>
<name>A0A0G0VRD3_UNCKA</name>
<dbReference type="Proteomes" id="UP000033947">
    <property type="component" value="Unassembled WGS sequence"/>
</dbReference>
<dbReference type="GO" id="GO:0006412">
    <property type="term" value="P:translation"/>
    <property type="evidence" value="ECO:0007669"/>
    <property type="project" value="UniProtKB-UniRule"/>
</dbReference>
<keyword evidence="4 7" id="KW-0689">Ribosomal protein</keyword>
<dbReference type="InterPro" id="IPR005484">
    <property type="entry name" value="Ribosomal_uL18_bac/plant/anim"/>
</dbReference>
<evidence type="ECO:0000256" key="4">
    <source>
        <dbReference type="ARBA" id="ARBA00022980"/>
    </source>
</evidence>
<dbReference type="PATRIC" id="fig|1619123.3.peg.173"/>
<dbReference type="SUPFAM" id="SSF53137">
    <property type="entry name" value="Translational machinery components"/>
    <property type="match status" value="1"/>
</dbReference>